<evidence type="ECO:0000313" key="5">
    <source>
        <dbReference type="Proteomes" id="UP001165587"/>
    </source>
</evidence>
<reference evidence="4" key="1">
    <citation type="submission" date="2022-08" db="EMBL/GenBank/DDBJ databases">
        <authorList>
            <person name="Deng Y."/>
            <person name="Han X.-F."/>
            <person name="Zhang Y.-Q."/>
        </authorList>
    </citation>
    <scope>NUCLEOTIDE SEQUENCE</scope>
    <source>
        <strain evidence="4">CPCC 203407</strain>
    </source>
</reference>
<dbReference type="PANTHER" id="PTHR47235:SF1">
    <property type="entry name" value="BLR6548 PROTEIN"/>
    <property type="match status" value="1"/>
</dbReference>
<evidence type="ECO:0000256" key="2">
    <source>
        <dbReference type="ARBA" id="ARBA00022729"/>
    </source>
</evidence>
<keyword evidence="5" id="KW-1185">Reference proteome</keyword>
<dbReference type="EMBL" id="JANLCK010000016">
    <property type="protein sequence ID" value="MCS5727881.1"/>
    <property type="molecule type" value="Genomic_DNA"/>
</dbReference>
<evidence type="ECO:0000256" key="1">
    <source>
        <dbReference type="ARBA" id="ARBA00010062"/>
    </source>
</evidence>
<proteinExistence type="inferred from homology"/>
<dbReference type="PANTHER" id="PTHR47235">
    <property type="entry name" value="BLR6548 PROTEIN"/>
    <property type="match status" value="1"/>
</dbReference>
<dbReference type="Pfam" id="PF13458">
    <property type="entry name" value="Peripla_BP_6"/>
    <property type="match status" value="1"/>
</dbReference>
<dbReference type="InterPro" id="IPR028081">
    <property type="entry name" value="Leu-bd"/>
</dbReference>
<protein>
    <submittedName>
        <fullName evidence="4">ABC transporter substrate-binding protein</fullName>
    </submittedName>
</protein>
<feature type="domain" description="Leucine-binding protein" evidence="3">
    <location>
        <begin position="70"/>
        <end position="421"/>
    </location>
</feature>
<comment type="similarity">
    <text evidence="1">Belongs to the leucine-binding protein family.</text>
</comment>
<accession>A0AA42BVX2</accession>
<dbReference type="Proteomes" id="UP001165587">
    <property type="component" value="Unassembled WGS sequence"/>
</dbReference>
<dbReference type="Gene3D" id="3.40.50.2300">
    <property type="match status" value="2"/>
</dbReference>
<organism evidence="4 5">
    <name type="scientific">Herbiconiux oxytropis</name>
    <dbReference type="NCBI Taxonomy" id="2970915"/>
    <lineage>
        <taxon>Bacteria</taxon>
        <taxon>Bacillati</taxon>
        <taxon>Actinomycetota</taxon>
        <taxon>Actinomycetes</taxon>
        <taxon>Micrococcales</taxon>
        <taxon>Microbacteriaceae</taxon>
        <taxon>Herbiconiux</taxon>
    </lineage>
</organism>
<comment type="caution">
    <text evidence="4">The sequence shown here is derived from an EMBL/GenBank/DDBJ whole genome shotgun (WGS) entry which is preliminary data.</text>
</comment>
<sequence length="450" mass="47193">MNAPSRGTNGGSRRVAMTLAGITTIGILLAGCSARVGTDTATDGATEGATSDLTADCLQYEPTTGITDDSIKVGTSLPITGPLATAGTSRFGTQAYFDYVNDNGGIDGRTIDFVVRDDAYDPSKTTTNVNELVNDEKVFAMVSLLGTANVLAVQQDLQDNCIPNLLVQTGAPVVSTPEQTWTVPQFPTYTLEAEALAAAAEASGVKTVSIISQNDDFGKAYVEGLTGALEGTDITVTKQLTYDVGAPSIDSQITQLADDGADAVLVAALGTKCPQIFNGINASGWTPQLLAGTLCTTKGLLTLLEPGAGANMISTAWYKSPSDPAWTDDEGMQTYRDAIAKYTPEADPNEDFVLDGWLLGQVFVDILESSDTLDRAGVMEAARNADLHVDTMLDGIQFVTNADTFEPIDSVQLQRYDADGKSMVFIDPETAEDLPSGETMLTSGIAGSGE</sequence>
<evidence type="ECO:0000313" key="4">
    <source>
        <dbReference type="EMBL" id="MCS5727881.1"/>
    </source>
</evidence>
<gene>
    <name evidence="4" type="ORF">N1028_18445</name>
</gene>
<keyword evidence="2" id="KW-0732">Signal</keyword>
<name>A0AA42BVX2_9MICO</name>
<evidence type="ECO:0000259" key="3">
    <source>
        <dbReference type="Pfam" id="PF13458"/>
    </source>
</evidence>
<dbReference type="AlphaFoldDB" id="A0AA42BVX2"/>
<dbReference type="RefSeq" id="WP_259530956.1">
    <property type="nucleotide sequence ID" value="NZ_JANLCK010000016.1"/>
</dbReference>
<dbReference type="SUPFAM" id="SSF53822">
    <property type="entry name" value="Periplasmic binding protein-like I"/>
    <property type="match status" value="1"/>
</dbReference>
<dbReference type="InterPro" id="IPR028082">
    <property type="entry name" value="Peripla_BP_I"/>
</dbReference>
<dbReference type="PROSITE" id="PS51257">
    <property type="entry name" value="PROKAR_LIPOPROTEIN"/>
    <property type="match status" value="1"/>
</dbReference>
<dbReference type="CDD" id="cd06343">
    <property type="entry name" value="PBP1_ABC_ligand_binding-like"/>
    <property type="match status" value="1"/>
</dbReference>